<name>A0ABT9YD58_9BACI</name>
<comment type="caution">
    <text evidence="2">The sequence shown here is derived from an EMBL/GenBank/DDBJ whole genome shotgun (WGS) entry which is preliminary data.</text>
</comment>
<feature type="transmembrane region" description="Helical" evidence="1">
    <location>
        <begin position="141"/>
        <end position="158"/>
    </location>
</feature>
<evidence type="ECO:0000313" key="3">
    <source>
        <dbReference type="Proteomes" id="UP001225034"/>
    </source>
</evidence>
<dbReference type="PANTHER" id="PTHR35531:SF1">
    <property type="entry name" value="INNER MEMBRANE PROTEIN YBCI-RELATED"/>
    <property type="match status" value="1"/>
</dbReference>
<gene>
    <name evidence="2" type="ORF">J2S05_000566</name>
</gene>
<dbReference type="Pfam" id="PF04307">
    <property type="entry name" value="YdjM"/>
    <property type="match status" value="1"/>
</dbReference>
<feature type="transmembrane region" description="Helical" evidence="1">
    <location>
        <begin position="96"/>
        <end position="120"/>
    </location>
</feature>
<keyword evidence="1" id="KW-0812">Transmembrane</keyword>
<dbReference type="EMBL" id="JAUSUA010000001">
    <property type="protein sequence ID" value="MDQ0205792.1"/>
    <property type="molecule type" value="Genomic_DNA"/>
</dbReference>
<keyword evidence="3" id="KW-1185">Reference proteome</keyword>
<evidence type="ECO:0000256" key="1">
    <source>
        <dbReference type="SAM" id="Phobius"/>
    </source>
</evidence>
<evidence type="ECO:0000313" key="2">
    <source>
        <dbReference type="EMBL" id="MDQ0205792.1"/>
    </source>
</evidence>
<reference evidence="2 3" key="1">
    <citation type="submission" date="2023-07" db="EMBL/GenBank/DDBJ databases">
        <title>Genomic Encyclopedia of Type Strains, Phase IV (KMG-IV): sequencing the most valuable type-strain genomes for metagenomic binning, comparative biology and taxonomic classification.</title>
        <authorList>
            <person name="Goeker M."/>
        </authorList>
    </citation>
    <scope>NUCLEOTIDE SEQUENCE [LARGE SCALE GENOMIC DNA]</scope>
    <source>
        <strain evidence="2 3">DSM 19154</strain>
    </source>
</reference>
<dbReference type="RefSeq" id="WP_306979727.1">
    <property type="nucleotide sequence ID" value="NZ_JAUSUA010000001.1"/>
</dbReference>
<dbReference type="PANTHER" id="PTHR35531">
    <property type="entry name" value="INNER MEMBRANE PROTEIN YBCI-RELATED"/>
    <property type="match status" value="1"/>
</dbReference>
<feature type="transmembrane region" description="Helical" evidence="1">
    <location>
        <begin position="29"/>
        <end position="48"/>
    </location>
</feature>
<keyword evidence="1" id="KW-0472">Membrane</keyword>
<organism evidence="2 3">
    <name type="scientific">Alkalicoccobacillus murimartini</name>
    <dbReference type="NCBI Taxonomy" id="171685"/>
    <lineage>
        <taxon>Bacteria</taxon>
        <taxon>Bacillati</taxon>
        <taxon>Bacillota</taxon>
        <taxon>Bacilli</taxon>
        <taxon>Bacillales</taxon>
        <taxon>Bacillaceae</taxon>
        <taxon>Alkalicoccobacillus</taxon>
    </lineage>
</organism>
<sequence>MNGKTHFMGGLAACAAVETVTDGVDLSPLFYMGGMIGAFIPDICHVHSTIGRKLPIVSRIVSFLVGHRTFTHSLLFVGLVYGIMNVLLPDAYNLQMGLLAGICSHILLDMATVRGVKLFFPFPLRVRLPLFIRTGGKLEGFVRIGITIWLAIWAYQYIGEWM</sequence>
<dbReference type="Proteomes" id="UP001225034">
    <property type="component" value="Unassembled WGS sequence"/>
</dbReference>
<accession>A0ABT9YD58</accession>
<keyword evidence="1" id="KW-1133">Transmembrane helix</keyword>
<feature type="transmembrane region" description="Helical" evidence="1">
    <location>
        <begin position="60"/>
        <end position="84"/>
    </location>
</feature>
<proteinExistence type="predicted"/>
<protein>
    <submittedName>
        <fullName evidence="2">Inner membrane protein</fullName>
    </submittedName>
</protein>
<dbReference type="InterPro" id="IPR007404">
    <property type="entry name" value="YdjM-like"/>
</dbReference>